<evidence type="ECO:0000313" key="2">
    <source>
        <dbReference type="Proteomes" id="UP000050761"/>
    </source>
</evidence>
<dbReference type="Proteomes" id="UP000050761">
    <property type="component" value="Unassembled WGS sequence"/>
</dbReference>
<keyword evidence="2" id="KW-1185">Reference proteome</keyword>
<dbReference type="AlphaFoldDB" id="A0A3P8DX20"/>
<protein>
    <submittedName>
        <fullName evidence="3">Phorbol-ester/DAG-type domain-containing protein</fullName>
    </submittedName>
</protein>
<dbReference type="OrthoDB" id="10006218at2759"/>
<proteinExistence type="predicted"/>
<reference evidence="3" key="2">
    <citation type="submission" date="2019-09" db="UniProtKB">
        <authorList>
            <consortium name="WormBaseParasite"/>
        </authorList>
    </citation>
    <scope>IDENTIFICATION</scope>
</reference>
<gene>
    <name evidence="1" type="ORF">HPBE_LOCUS14530</name>
</gene>
<organism evidence="1">
    <name type="scientific">Heligmosomoides polygyrus</name>
    <name type="common">Parasitic roundworm</name>
    <dbReference type="NCBI Taxonomy" id="6339"/>
    <lineage>
        <taxon>Eukaryota</taxon>
        <taxon>Metazoa</taxon>
        <taxon>Ecdysozoa</taxon>
        <taxon>Nematoda</taxon>
        <taxon>Chromadorea</taxon>
        <taxon>Rhabditida</taxon>
        <taxon>Rhabditina</taxon>
        <taxon>Rhabditomorpha</taxon>
        <taxon>Strongyloidea</taxon>
        <taxon>Heligmosomidae</taxon>
        <taxon>Heligmosomoides</taxon>
    </lineage>
</organism>
<dbReference type="EMBL" id="UZAH01028403">
    <property type="protein sequence ID" value="VDO99915.1"/>
    <property type="molecule type" value="Genomic_DNA"/>
</dbReference>
<name>A0A3P8DX20_HELPZ</name>
<evidence type="ECO:0000313" key="3">
    <source>
        <dbReference type="WBParaSite" id="HPBE_0001452901-mRNA-1"/>
    </source>
</evidence>
<accession>A0A3P8DX20</accession>
<dbReference type="WBParaSite" id="HPBE_0001452901-mRNA-1">
    <property type="protein sequence ID" value="HPBE_0001452901-mRNA-1"/>
    <property type="gene ID" value="HPBE_0001452901"/>
</dbReference>
<reference evidence="1 2" key="1">
    <citation type="submission" date="2018-11" db="EMBL/GenBank/DDBJ databases">
        <authorList>
            <consortium name="Pathogen Informatics"/>
        </authorList>
    </citation>
    <scope>NUCLEOTIDE SEQUENCE [LARGE SCALE GENOMIC DNA]</scope>
</reference>
<evidence type="ECO:0000313" key="1">
    <source>
        <dbReference type="EMBL" id="VDO99915.1"/>
    </source>
</evidence>
<sequence length="87" mass="9875">MALFDLPNSFGDVCLKMLVGCPIGGHKRNPTGLVADFLKLNYALFSREPNLYCPSCCEYSFIHLDCMERYGASMLKLYIKDLEYPVL</sequence>